<dbReference type="Proteomes" id="UP000014760">
    <property type="component" value="Unassembled WGS sequence"/>
</dbReference>
<proteinExistence type="predicted"/>
<protein>
    <submittedName>
        <fullName evidence="1 2">Uncharacterized protein</fullName>
    </submittedName>
</protein>
<evidence type="ECO:0000313" key="1">
    <source>
        <dbReference type="EMBL" id="ELU08800.1"/>
    </source>
</evidence>
<keyword evidence="3" id="KW-1185">Reference proteome</keyword>
<gene>
    <name evidence="1" type="ORF">CAPTEDRAFT_192081</name>
</gene>
<evidence type="ECO:0000313" key="3">
    <source>
        <dbReference type="Proteomes" id="UP000014760"/>
    </source>
</evidence>
<accession>R7URH1</accession>
<reference evidence="3" key="1">
    <citation type="submission" date="2012-12" db="EMBL/GenBank/DDBJ databases">
        <authorList>
            <person name="Hellsten U."/>
            <person name="Grimwood J."/>
            <person name="Chapman J.A."/>
            <person name="Shapiro H."/>
            <person name="Aerts A."/>
            <person name="Otillar R.P."/>
            <person name="Terry A.Y."/>
            <person name="Boore J.L."/>
            <person name="Simakov O."/>
            <person name="Marletaz F."/>
            <person name="Cho S.-J."/>
            <person name="Edsinger-Gonzales E."/>
            <person name="Havlak P."/>
            <person name="Kuo D.-H."/>
            <person name="Larsson T."/>
            <person name="Lv J."/>
            <person name="Arendt D."/>
            <person name="Savage R."/>
            <person name="Osoegawa K."/>
            <person name="de Jong P."/>
            <person name="Lindberg D.R."/>
            <person name="Seaver E.C."/>
            <person name="Weisblat D.A."/>
            <person name="Putnam N.H."/>
            <person name="Grigoriev I.V."/>
            <person name="Rokhsar D.S."/>
        </authorList>
    </citation>
    <scope>NUCLEOTIDE SEQUENCE</scope>
    <source>
        <strain evidence="3">I ESC-2004</strain>
    </source>
</reference>
<evidence type="ECO:0000313" key="2">
    <source>
        <dbReference type="EnsemblMetazoa" id="CapteP192081"/>
    </source>
</evidence>
<sequence length="272" mass="30987">MKSKSKFVHFLIKPFDSVQCNFWLMQLGRNIHPALIRNSPLRGIDEWQVKMLARLCFKCHIQRNLLRPSLLISVQKSIPSPYAAAAASLTTFSYKRPAKAKIVYKGTNGNTILLAQAVLSAVLLSNSVDLAILAWQNSSLVWLNLFNADMFLVTDERLWWSLARMSFVVPTYCGVFTLAKRTLNKIYFSDDTQLFSGERYSWFLRKQYVSFKPGEAREVEIPPTFLAFLKGSLVINGKPYIAYPQNFKSVAHYNLMIGNVKIDANEEEAETS</sequence>
<dbReference type="EMBL" id="AMQN01021506">
    <property type="status" value="NOT_ANNOTATED_CDS"/>
    <property type="molecule type" value="Genomic_DNA"/>
</dbReference>
<organism evidence="1">
    <name type="scientific">Capitella teleta</name>
    <name type="common">Polychaete worm</name>
    <dbReference type="NCBI Taxonomy" id="283909"/>
    <lineage>
        <taxon>Eukaryota</taxon>
        <taxon>Metazoa</taxon>
        <taxon>Spiralia</taxon>
        <taxon>Lophotrochozoa</taxon>
        <taxon>Annelida</taxon>
        <taxon>Polychaeta</taxon>
        <taxon>Sedentaria</taxon>
        <taxon>Scolecida</taxon>
        <taxon>Capitellidae</taxon>
        <taxon>Capitella</taxon>
    </lineage>
</organism>
<reference evidence="2" key="3">
    <citation type="submission" date="2015-06" db="UniProtKB">
        <authorList>
            <consortium name="EnsemblMetazoa"/>
        </authorList>
    </citation>
    <scope>IDENTIFICATION</scope>
</reference>
<reference evidence="1 3" key="2">
    <citation type="journal article" date="2013" name="Nature">
        <title>Insights into bilaterian evolution from three spiralian genomes.</title>
        <authorList>
            <person name="Simakov O."/>
            <person name="Marletaz F."/>
            <person name="Cho S.J."/>
            <person name="Edsinger-Gonzales E."/>
            <person name="Havlak P."/>
            <person name="Hellsten U."/>
            <person name="Kuo D.H."/>
            <person name="Larsson T."/>
            <person name="Lv J."/>
            <person name="Arendt D."/>
            <person name="Savage R."/>
            <person name="Osoegawa K."/>
            <person name="de Jong P."/>
            <person name="Grimwood J."/>
            <person name="Chapman J.A."/>
            <person name="Shapiro H."/>
            <person name="Aerts A."/>
            <person name="Otillar R.P."/>
            <person name="Terry A.Y."/>
            <person name="Boore J.L."/>
            <person name="Grigoriev I.V."/>
            <person name="Lindberg D.R."/>
            <person name="Seaver E.C."/>
            <person name="Weisblat D.A."/>
            <person name="Putnam N.H."/>
            <person name="Rokhsar D.S."/>
        </authorList>
    </citation>
    <scope>NUCLEOTIDE SEQUENCE</scope>
    <source>
        <strain evidence="1 3">I ESC-2004</strain>
    </source>
</reference>
<dbReference type="EMBL" id="KB298740">
    <property type="protein sequence ID" value="ELU08800.1"/>
    <property type="molecule type" value="Genomic_DNA"/>
</dbReference>
<dbReference type="EnsemblMetazoa" id="CapteT192081">
    <property type="protein sequence ID" value="CapteP192081"/>
    <property type="gene ID" value="CapteG192081"/>
</dbReference>
<dbReference type="AlphaFoldDB" id="R7URH1"/>
<dbReference type="HOGENOM" id="CLU_1023933_0_0_1"/>
<name>R7URH1_CAPTE</name>